<evidence type="ECO:0000313" key="3">
    <source>
        <dbReference type="EMBL" id="TMQ71488.1"/>
    </source>
</evidence>
<evidence type="ECO:0000256" key="1">
    <source>
        <dbReference type="SAM" id="MobiDB-lite"/>
    </source>
</evidence>
<dbReference type="InterPro" id="IPR025164">
    <property type="entry name" value="Toastrack_DUF4097"/>
</dbReference>
<evidence type="ECO:0000259" key="2">
    <source>
        <dbReference type="Pfam" id="PF13349"/>
    </source>
</evidence>
<evidence type="ECO:0000313" key="4">
    <source>
        <dbReference type="Proteomes" id="UP000319771"/>
    </source>
</evidence>
<organism evidence="3 4">
    <name type="scientific">Eiseniibacteriota bacterium</name>
    <dbReference type="NCBI Taxonomy" id="2212470"/>
    <lineage>
        <taxon>Bacteria</taxon>
        <taxon>Candidatus Eiseniibacteriota</taxon>
    </lineage>
</organism>
<accession>A0A538U6H8</accession>
<comment type="caution">
    <text evidence="3">The sequence shown here is derived from an EMBL/GenBank/DDBJ whole genome shotgun (WGS) entry which is preliminary data.</text>
</comment>
<protein>
    <recommendedName>
        <fullName evidence="2">DUF4097 domain-containing protein</fullName>
    </recommendedName>
</protein>
<sequence length="331" mass="35750">MIASLAALALTVVAATTHTDTTVSVRPGTRLELNAFAGSISVVTWSRNAVRLGADHSSHTRLALDEKGPVLNVRVEHWRGIPTSVEYQLTVPKWMSLDLSGVNTDISVENSEGEIAAETVQGEVLITGGAKIVKANSVEGEVRVARASGKIEANSVNAGVRLSECSGQILASSINGEVRMTDIASDDVEASTINGVVSYEGQIKDGGSYRFSTHSGDVSVAVPERANASVAVATYNGEFSSSFPVTLNQTRKGKRFDFTLGSGSARIELESFEGEIRLRHPGDPDTRRGNEFKYEYKYQYPMDKAKREVNKTKQKPKTKQDDGDPDEDQEP</sequence>
<reference evidence="3 4" key="1">
    <citation type="journal article" date="2019" name="Nat. Microbiol.">
        <title>Mediterranean grassland soil C-N compound turnover is dependent on rainfall and depth, and is mediated by genomically divergent microorganisms.</title>
        <authorList>
            <person name="Diamond S."/>
            <person name="Andeer P.F."/>
            <person name="Li Z."/>
            <person name="Crits-Christoph A."/>
            <person name="Burstein D."/>
            <person name="Anantharaman K."/>
            <person name="Lane K.R."/>
            <person name="Thomas B.C."/>
            <person name="Pan C."/>
            <person name="Northen T.R."/>
            <person name="Banfield J.F."/>
        </authorList>
    </citation>
    <scope>NUCLEOTIDE SEQUENCE [LARGE SCALE GENOMIC DNA]</scope>
    <source>
        <strain evidence="3">WS_11</strain>
    </source>
</reference>
<feature type="region of interest" description="Disordered" evidence="1">
    <location>
        <begin position="303"/>
        <end position="331"/>
    </location>
</feature>
<feature type="domain" description="DUF4097" evidence="2">
    <location>
        <begin position="106"/>
        <end position="278"/>
    </location>
</feature>
<dbReference type="EMBL" id="VBPB01000161">
    <property type="protein sequence ID" value="TMQ71488.1"/>
    <property type="molecule type" value="Genomic_DNA"/>
</dbReference>
<proteinExistence type="predicted"/>
<gene>
    <name evidence="3" type="ORF">E6K81_09960</name>
</gene>
<dbReference type="Proteomes" id="UP000319771">
    <property type="component" value="Unassembled WGS sequence"/>
</dbReference>
<dbReference type="AlphaFoldDB" id="A0A538U6H8"/>
<dbReference type="Pfam" id="PF13349">
    <property type="entry name" value="DUF4097"/>
    <property type="match status" value="1"/>
</dbReference>
<name>A0A538U6H8_UNCEI</name>